<evidence type="ECO:0000313" key="3">
    <source>
        <dbReference type="Proteomes" id="UP000537141"/>
    </source>
</evidence>
<dbReference type="EMBL" id="JACHHU010000032">
    <property type="protein sequence ID" value="MBB6544579.1"/>
    <property type="molecule type" value="Genomic_DNA"/>
</dbReference>
<proteinExistence type="predicted"/>
<reference evidence="2 3" key="1">
    <citation type="submission" date="2020-08" db="EMBL/GenBank/DDBJ databases">
        <title>Genomic Encyclopedia of Type Strains, Phase IV (KMG-IV): sequencing the most valuable type-strain genomes for metagenomic binning, comparative biology and taxonomic classification.</title>
        <authorList>
            <person name="Goeker M."/>
        </authorList>
    </citation>
    <scope>NUCLEOTIDE SEQUENCE [LARGE SCALE GENOMIC DNA]</scope>
    <source>
        <strain evidence="2 3">DSM 26287</strain>
    </source>
</reference>
<dbReference type="AlphaFoldDB" id="A0A7X0NJI4"/>
<protein>
    <recommendedName>
        <fullName evidence="4">GlyGly-CTERM sorting domain-containing protein</fullName>
    </recommendedName>
</protein>
<evidence type="ECO:0000256" key="1">
    <source>
        <dbReference type="SAM" id="Phobius"/>
    </source>
</evidence>
<evidence type="ECO:0000313" key="2">
    <source>
        <dbReference type="EMBL" id="MBB6544579.1"/>
    </source>
</evidence>
<feature type="transmembrane region" description="Helical" evidence="1">
    <location>
        <begin position="248"/>
        <end position="265"/>
    </location>
</feature>
<dbReference type="NCBIfam" id="NF038116">
    <property type="entry name" value="Sden1266_dom"/>
    <property type="match status" value="1"/>
</dbReference>
<name>A0A7X0NJI4_9GAMM</name>
<sequence>MKTIAQLLTLITYSIILLISNSSYSAQGPSSFSVEQVKNQQSKDELLGLIKKNINGLKSDKSLLKTQYLPRSEHQQKKLMQANTQLNKPLSPTSKTIANKSISARSVHYYSFSIYQGYSQLIEDFDEDGYYQTFSVTFDADAATTSYDNQFAVYAELYLSKNGGPWIHYYTTEEFILYGESEEDTYEVYTTLEQGYPTDQYDVLIDLYEVGYTDIVASYSSDNTNDLYALPLESSDYDPKYIIVEERGGSYSLALLILLFIVLLLRKKADPS</sequence>
<keyword evidence="1" id="KW-0812">Transmembrane</keyword>
<evidence type="ECO:0008006" key="4">
    <source>
        <dbReference type="Google" id="ProtNLM"/>
    </source>
</evidence>
<gene>
    <name evidence="2" type="ORF">HNQ55_003112</name>
</gene>
<dbReference type="Proteomes" id="UP000537141">
    <property type="component" value="Unassembled WGS sequence"/>
</dbReference>
<keyword evidence="1" id="KW-0472">Membrane</keyword>
<keyword evidence="3" id="KW-1185">Reference proteome</keyword>
<accession>A0A7X0NJI4</accession>
<organism evidence="2 3">
    <name type="scientific">Thalassotalea piscium</name>
    <dbReference type="NCBI Taxonomy" id="1230533"/>
    <lineage>
        <taxon>Bacteria</taxon>
        <taxon>Pseudomonadati</taxon>
        <taxon>Pseudomonadota</taxon>
        <taxon>Gammaproteobacteria</taxon>
        <taxon>Alteromonadales</taxon>
        <taxon>Colwelliaceae</taxon>
        <taxon>Thalassotalea</taxon>
    </lineage>
</organism>
<dbReference type="RefSeq" id="WP_184425820.1">
    <property type="nucleotide sequence ID" value="NZ_AP027362.1"/>
</dbReference>
<comment type="caution">
    <text evidence="2">The sequence shown here is derived from an EMBL/GenBank/DDBJ whole genome shotgun (WGS) entry which is preliminary data.</text>
</comment>
<keyword evidence="1" id="KW-1133">Transmembrane helix</keyword>